<dbReference type="EMBL" id="CP019633">
    <property type="protein sequence ID" value="AQQ08562.1"/>
    <property type="molecule type" value="Genomic_DNA"/>
</dbReference>
<reference evidence="2" key="1">
    <citation type="submission" date="2017-02" db="EMBL/GenBank/DDBJ databases">
        <title>Comparative genomics and description of representatives of a novel lineage of planctomycetes thriving in anoxic sediments.</title>
        <authorList>
            <person name="Spring S."/>
            <person name="Bunk B."/>
            <person name="Sproer C."/>
            <person name="Klenk H.-P."/>
        </authorList>
    </citation>
    <scope>NUCLEOTIDE SEQUENCE [LARGE SCALE GENOMIC DNA]</scope>
    <source>
        <strain evidence="2">L21-RPul-D3</strain>
    </source>
</reference>
<name>A0A1Q2HM82_9BACT</name>
<dbReference type="RefSeq" id="WP_077538981.1">
    <property type="nucleotide sequence ID" value="NZ_CP019633.1"/>
</dbReference>
<keyword evidence="2" id="KW-1185">Reference proteome</keyword>
<evidence type="ECO:0000313" key="2">
    <source>
        <dbReference type="Proteomes" id="UP000188273"/>
    </source>
</evidence>
<dbReference type="KEGG" id="pbu:L21SP3_00346"/>
<evidence type="ECO:0000313" key="1">
    <source>
        <dbReference type="EMBL" id="AQQ08562.1"/>
    </source>
</evidence>
<dbReference type="OrthoDB" id="5421935at2"/>
<dbReference type="Proteomes" id="UP000188273">
    <property type="component" value="Chromosome"/>
</dbReference>
<protein>
    <submittedName>
        <fullName evidence="1">Uncharacterized protein</fullName>
    </submittedName>
</protein>
<dbReference type="STRING" id="1940790.L21SP3_00346"/>
<gene>
    <name evidence="1" type="ORF">L21SP3_00346</name>
</gene>
<sequence>MTREELFQQAKKIEPVSGETAAELNKKNDLLVSIINKNLEKRDDIEKYIGSGNIKLMKTNHDNHINFMTSVMTEYDPNVFSETVLWAVRTYMARGFKKEYWQIQMNEWLKIFRENLSKKAYREISPFYTFILDNLDDIIETNETDG</sequence>
<organism evidence="1 2">
    <name type="scientific">Sedimentisphaera cyanobacteriorum</name>
    <dbReference type="NCBI Taxonomy" id="1940790"/>
    <lineage>
        <taxon>Bacteria</taxon>
        <taxon>Pseudomonadati</taxon>
        <taxon>Planctomycetota</taxon>
        <taxon>Phycisphaerae</taxon>
        <taxon>Sedimentisphaerales</taxon>
        <taxon>Sedimentisphaeraceae</taxon>
        <taxon>Sedimentisphaera</taxon>
    </lineage>
</organism>
<accession>A0A1Q2HM82</accession>
<dbReference type="AlphaFoldDB" id="A0A1Q2HM82"/>
<proteinExistence type="predicted"/>